<dbReference type="PANTHER" id="PTHR43362:SF1">
    <property type="entry name" value="MANNITOL DEHYDROGENASE 2-RELATED"/>
    <property type="match status" value="1"/>
</dbReference>
<dbReference type="EMBL" id="SRMF01000004">
    <property type="protein sequence ID" value="TGG92870.1"/>
    <property type="molecule type" value="Genomic_DNA"/>
</dbReference>
<dbReference type="InterPro" id="IPR013131">
    <property type="entry name" value="Mannitol_DH_N"/>
</dbReference>
<dbReference type="RefSeq" id="WP_135483542.1">
    <property type="nucleotide sequence ID" value="NZ_SRMF01000004.1"/>
</dbReference>
<feature type="domain" description="Mannitol dehydrogenase N-terminal" evidence="2">
    <location>
        <begin position="12"/>
        <end position="235"/>
    </location>
</feature>
<dbReference type="OrthoDB" id="271711at2"/>
<evidence type="ECO:0000313" key="5">
    <source>
        <dbReference type="Proteomes" id="UP000297475"/>
    </source>
</evidence>
<evidence type="ECO:0000259" key="3">
    <source>
        <dbReference type="Pfam" id="PF08125"/>
    </source>
</evidence>
<reference evidence="4 5" key="1">
    <citation type="submission" date="2019-04" db="EMBL/GenBank/DDBJ databases">
        <title>Natronospirillum operosus gen. nov., sp. nov., a haloalkaliphilic satellite isolated from decaying biomass of laboratory culture of cyanobacterium Geitlerinema sp. and proposal of Natronospirillaceae fam. nov. and Saccharospirillaceae fam. nov.</title>
        <authorList>
            <person name="Kevbrin V."/>
            <person name="Boltyanskaya Y."/>
            <person name="Koziaeva V."/>
            <person name="Grouzdev D.S."/>
            <person name="Park M."/>
            <person name="Cho J."/>
        </authorList>
    </citation>
    <scope>NUCLEOTIDE SEQUENCE [LARGE SCALE GENOMIC DNA]</scope>
    <source>
        <strain evidence="4 5">G-116</strain>
    </source>
</reference>
<evidence type="ECO:0000313" key="4">
    <source>
        <dbReference type="EMBL" id="TGG92870.1"/>
    </source>
</evidence>
<keyword evidence="5" id="KW-1185">Reference proteome</keyword>
<dbReference type="InterPro" id="IPR036291">
    <property type="entry name" value="NAD(P)-bd_dom_sf"/>
</dbReference>
<protein>
    <submittedName>
        <fullName evidence="4">Mannitol dehydrogenase family protein</fullName>
    </submittedName>
</protein>
<dbReference type="GO" id="GO:0042840">
    <property type="term" value="P:D-glucuronate catabolic process"/>
    <property type="evidence" value="ECO:0007669"/>
    <property type="project" value="TreeGrafter"/>
</dbReference>
<gene>
    <name evidence="4" type="ORF">E4656_12140</name>
</gene>
<dbReference type="InterPro" id="IPR013118">
    <property type="entry name" value="Mannitol_DH_C"/>
</dbReference>
<keyword evidence="1" id="KW-0560">Oxidoreductase</keyword>
<proteinExistence type="predicted"/>
<dbReference type="GO" id="GO:0008866">
    <property type="term" value="F:fructuronate reductase activity"/>
    <property type="evidence" value="ECO:0007669"/>
    <property type="project" value="TreeGrafter"/>
</dbReference>
<evidence type="ECO:0000259" key="2">
    <source>
        <dbReference type="Pfam" id="PF01232"/>
    </source>
</evidence>
<dbReference type="InterPro" id="IPR050988">
    <property type="entry name" value="Mannitol_DH/Oxidoreductase"/>
</dbReference>
<feature type="domain" description="Mannitol dehydrogenase C-terminal" evidence="3">
    <location>
        <begin position="244"/>
        <end position="435"/>
    </location>
</feature>
<dbReference type="Gene3D" id="1.10.1040.10">
    <property type="entry name" value="N-(1-d-carboxylethyl)-l-norvaline Dehydrogenase, domain 2"/>
    <property type="match status" value="1"/>
</dbReference>
<name>A0A4Z0WCY8_9GAMM</name>
<dbReference type="PRINTS" id="PR00084">
    <property type="entry name" value="MTLDHDRGNASE"/>
</dbReference>
<accession>A0A4Z0WCY8</accession>
<dbReference type="Pfam" id="PF01232">
    <property type="entry name" value="Mannitol_dh"/>
    <property type="match status" value="1"/>
</dbReference>
<dbReference type="InterPro" id="IPR000669">
    <property type="entry name" value="Mannitol_DH"/>
</dbReference>
<dbReference type="Gene3D" id="3.40.50.720">
    <property type="entry name" value="NAD(P)-binding Rossmann-like Domain"/>
    <property type="match status" value="1"/>
</dbReference>
<dbReference type="InterPro" id="IPR008927">
    <property type="entry name" value="6-PGluconate_DH-like_C_sf"/>
</dbReference>
<dbReference type="SUPFAM" id="SSF48179">
    <property type="entry name" value="6-phosphogluconate dehydrogenase C-terminal domain-like"/>
    <property type="match status" value="1"/>
</dbReference>
<dbReference type="Pfam" id="PF08125">
    <property type="entry name" value="Mannitol_dh_C"/>
    <property type="match status" value="1"/>
</dbReference>
<dbReference type="AlphaFoldDB" id="A0A4Z0WCY8"/>
<dbReference type="SUPFAM" id="SSF51735">
    <property type="entry name" value="NAD(P)-binding Rossmann-fold domains"/>
    <property type="match status" value="1"/>
</dbReference>
<comment type="caution">
    <text evidence="4">The sequence shown here is derived from an EMBL/GenBank/DDBJ whole genome shotgun (WGS) entry which is preliminary data.</text>
</comment>
<sequence length="454" mass="49289">MNEGSTQLKPRWLHIGFGAFARAHTMAALDRSNKEGASDWGAVVARLNSGADQLDALEQAGFEYNVAEVDDSGTAVQTVKAVVGTCHPARDGKDALNDLIASPELSLITLTITEKGYRDGPAMTALCSGLSKRKQNGEAGLTILSCDNLSENGELTRQAVLDKASADDSELAGWIEKECRFPSSMVDRIVPAMTAESHNKLEALLGKRDSNGVICEPFFQWVVEDNFLDARPPLELAGVQWVDDIRPWESMKLRMLNGSHTFLALLGRISGHRTIDACMADPVFSDAVHRLMLLESAPTLPALPGADLPAYAQRLLERFSNSELKHRTEQIATDTSQKLPQRLLESIAANIDAQRDWQLSALAVAAWGVWLLGRDDNQETLPLSDPLEQDLEALAETTGEQGFMEALVGLDSVFPPALADNPSFRAGVTNAYTRIRTLGAKGAISETLNRKASL</sequence>
<dbReference type="PANTHER" id="PTHR43362">
    <property type="entry name" value="MANNITOL DEHYDROGENASE DSF1-RELATED"/>
    <property type="match status" value="1"/>
</dbReference>
<evidence type="ECO:0000256" key="1">
    <source>
        <dbReference type="ARBA" id="ARBA00023002"/>
    </source>
</evidence>
<dbReference type="Proteomes" id="UP000297475">
    <property type="component" value="Unassembled WGS sequence"/>
</dbReference>
<organism evidence="4 5">
    <name type="scientific">Natronospirillum operosum</name>
    <dbReference type="NCBI Taxonomy" id="2759953"/>
    <lineage>
        <taxon>Bacteria</taxon>
        <taxon>Pseudomonadati</taxon>
        <taxon>Pseudomonadota</taxon>
        <taxon>Gammaproteobacteria</taxon>
        <taxon>Oceanospirillales</taxon>
        <taxon>Natronospirillaceae</taxon>
        <taxon>Natronospirillum</taxon>
    </lineage>
</organism>
<dbReference type="InterPro" id="IPR013328">
    <property type="entry name" value="6PGD_dom2"/>
</dbReference>